<gene>
    <name evidence="2" type="ORF">LITE_LOCUS19403</name>
</gene>
<evidence type="ECO:0000313" key="3">
    <source>
        <dbReference type="Proteomes" id="UP001154282"/>
    </source>
</evidence>
<comment type="caution">
    <text evidence="2">The sequence shown here is derived from an EMBL/GenBank/DDBJ whole genome shotgun (WGS) entry which is preliminary data.</text>
</comment>
<name>A0AAV0KQN8_9ROSI</name>
<keyword evidence="3" id="KW-1185">Reference proteome</keyword>
<dbReference type="EMBL" id="CAMGYJ010000005">
    <property type="protein sequence ID" value="CAI0423148.1"/>
    <property type="molecule type" value="Genomic_DNA"/>
</dbReference>
<organism evidence="2 3">
    <name type="scientific">Linum tenue</name>
    <dbReference type="NCBI Taxonomy" id="586396"/>
    <lineage>
        <taxon>Eukaryota</taxon>
        <taxon>Viridiplantae</taxon>
        <taxon>Streptophyta</taxon>
        <taxon>Embryophyta</taxon>
        <taxon>Tracheophyta</taxon>
        <taxon>Spermatophyta</taxon>
        <taxon>Magnoliopsida</taxon>
        <taxon>eudicotyledons</taxon>
        <taxon>Gunneridae</taxon>
        <taxon>Pentapetalae</taxon>
        <taxon>rosids</taxon>
        <taxon>fabids</taxon>
        <taxon>Malpighiales</taxon>
        <taxon>Linaceae</taxon>
        <taxon>Linum</taxon>
    </lineage>
</organism>
<evidence type="ECO:0000256" key="1">
    <source>
        <dbReference type="SAM" id="MobiDB-lite"/>
    </source>
</evidence>
<protein>
    <submittedName>
        <fullName evidence="2">Uncharacterized protein</fullName>
    </submittedName>
</protein>
<dbReference type="Proteomes" id="UP001154282">
    <property type="component" value="Unassembled WGS sequence"/>
</dbReference>
<proteinExistence type="predicted"/>
<dbReference type="AlphaFoldDB" id="A0AAV0KQN8"/>
<feature type="region of interest" description="Disordered" evidence="1">
    <location>
        <begin position="1"/>
        <end position="59"/>
    </location>
</feature>
<sequence>MRTQNLSDENPLCHVSISDPWPKHKIAHPFIKRTEPQNGKEEKRTKKEQSKKSNGFSSNVCCRATSSRQRQGTRRQLHLWNQAPCEAFSPELQSQNFQWCGGKVR</sequence>
<reference evidence="2" key="1">
    <citation type="submission" date="2022-08" db="EMBL/GenBank/DDBJ databases">
        <authorList>
            <person name="Gutierrez-Valencia J."/>
        </authorList>
    </citation>
    <scope>NUCLEOTIDE SEQUENCE</scope>
</reference>
<feature type="compositionally biased region" description="Basic and acidic residues" evidence="1">
    <location>
        <begin position="32"/>
        <end position="51"/>
    </location>
</feature>
<accession>A0AAV0KQN8</accession>
<evidence type="ECO:0000313" key="2">
    <source>
        <dbReference type="EMBL" id="CAI0423148.1"/>
    </source>
</evidence>